<dbReference type="PROSITE" id="PS00107">
    <property type="entry name" value="PROTEIN_KINASE_ATP"/>
    <property type="match status" value="1"/>
</dbReference>
<accession>A0A8S1JW30</accession>
<dbReference type="Proteomes" id="UP000688137">
    <property type="component" value="Unassembled WGS sequence"/>
</dbReference>
<evidence type="ECO:0000313" key="3">
    <source>
        <dbReference type="Proteomes" id="UP000688137"/>
    </source>
</evidence>
<keyword evidence="1" id="KW-0067">ATP-binding</keyword>
<proteinExistence type="predicted"/>
<reference evidence="2" key="1">
    <citation type="submission" date="2021-01" db="EMBL/GenBank/DDBJ databases">
        <authorList>
            <consortium name="Genoscope - CEA"/>
            <person name="William W."/>
        </authorList>
    </citation>
    <scope>NUCLEOTIDE SEQUENCE</scope>
</reference>
<evidence type="ECO:0000313" key="2">
    <source>
        <dbReference type="EMBL" id="CAD8044700.1"/>
    </source>
</evidence>
<comment type="caution">
    <text evidence="2">The sequence shown here is derived from an EMBL/GenBank/DDBJ whole genome shotgun (WGS) entry which is preliminary data.</text>
</comment>
<dbReference type="GO" id="GO:0005524">
    <property type="term" value="F:ATP binding"/>
    <property type="evidence" value="ECO:0007669"/>
    <property type="project" value="UniProtKB-UniRule"/>
</dbReference>
<evidence type="ECO:0008006" key="4">
    <source>
        <dbReference type="Google" id="ProtNLM"/>
    </source>
</evidence>
<evidence type="ECO:0000256" key="1">
    <source>
        <dbReference type="PROSITE-ProRule" id="PRU10141"/>
    </source>
</evidence>
<gene>
    <name evidence="2" type="ORF">PPRIM_AZ9-3.1.T0080266</name>
</gene>
<dbReference type="InterPro" id="IPR017441">
    <property type="entry name" value="Protein_kinase_ATP_BS"/>
</dbReference>
<organism evidence="2 3">
    <name type="scientific">Paramecium primaurelia</name>
    <dbReference type="NCBI Taxonomy" id="5886"/>
    <lineage>
        <taxon>Eukaryota</taxon>
        <taxon>Sar</taxon>
        <taxon>Alveolata</taxon>
        <taxon>Ciliophora</taxon>
        <taxon>Intramacronucleata</taxon>
        <taxon>Oligohymenophorea</taxon>
        <taxon>Peniculida</taxon>
        <taxon>Parameciidae</taxon>
        <taxon>Paramecium</taxon>
    </lineage>
</organism>
<sequence length="60" mass="7253">MFQQRINNYSILKELGKGANGQVYLAIKDEDKKEYALKLQQFEISEYELAIIEYIYFYDY</sequence>
<name>A0A8S1JW30_PARPR</name>
<feature type="binding site" evidence="1">
    <location>
        <position position="38"/>
    </location>
    <ligand>
        <name>ATP</name>
        <dbReference type="ChEBI" id="CHEBI:30616"/>
    </ligand>
</feature>
<dbReference type="EMBL" id="CAJJDM010000004">
    <property type="protein sequence ID" value="CAD8044700.1"/>
    <property type="molecule type" value="Genomic_DNA"/>
</dbReference>
<keyword evidence="3" id="KW-1185">Reference proteome</keyword>
<keyword evidence="1" id="KW-0547">Nucleotide-binding</keyword>
<protein>
    <recommendedName>
        <fullName evidence="4">Protein kinase domain-containing protein</fullName>
    </recommendedName>
</protein>
<dbReference type="AlphaFoldDB" id="A0A8S1JW30"/>